<evidence type="ECO:0000313" key="3">
    <source>
        <dbReference type="Proteomes" id="UP000788426"/>
    </source>
</evidence>
<dbReference type="PANTHER" id="PTHR21064:SF5">
    <property type="entry name" value="SLR1880 PROTEIN"/>
    <property type="match status" value="1"/>
</dbReference>
<comment type="caution">
    <text evidence="2">The sequence shown here is derived from an EMBL/GenBank/DDBJ whole genome shotgun (WGS) entry which is preliminary data.</text>
</comment>
<feature type="domain" description="Aminoglycoside phosphotransferase" evidence="1">
    <location>
        <begin position="18"/>
        <end position="260"/>
    </location>
</feature>
<organism evidence="2 3">
    <name type="scientific">Hoylesella nanceiensis</name>
    <dbReference type="NCBI Taxonomy" id="425941"/>
    <lineage>
        <taxon>Bacteria</taxon>
        <taxon>Pseudomonadati</taxon>
        <taxon>Bacteroidota</taxon>
        <taxon>Bacteroidia</taxon>
        <taxon>Bacteroidales</taxon>
        <taxon>Prevotellaceae</taxon>
        <taxon>Hoylesella</taxon>
    </lineage>
</organism>
<dbReference type="Pfam" id="PF01636">
    <property type="entry name" value="APH"/>
    <property type="match status" value="1"/>
</dbReference>
<dbReference type="InterPro" id="IPR002575">
    <property type="entry name" value="Aminoglycoside_PTrfase"/>
</dbReference>
<accession>A0ABS6YDG5</accession>
<gene>
    <name evidence="2" type="ORF">KZO38_05915</name>
</gene>
<evidence type="ECO:0000259" key="1">
    <source>
        <dbReference type="Pfam" id="PF01636"/>
    </source>
</evidence>
<dbReference type="EMBL" id="JAHXCT010000003">
    <property type="protein sequence ID" value="MBW4769297.1"/>
    <property type="molecule type" value="Genomic_DNA"/>
</dbReference>
<keyword evidence="3" id="KW-1185">Reference proteome</keyword>
<dbReference type="Proteomes" id="UP000788426">
    <property type="component" value="Unassembled WGS sequence"/>
</dbReference>
<protein>
    <submittedName>
        <fullName evidence="2">Aminoglycoside phosphotransferase family protein</fullName>
    </submittedName>
</protein>
<dbReference type="PANTHER" id="PTHR21064">
    <property type="entry name" value="AMINOGLYCOSIDE PHOSPHOTRANSFERASE DOMAIN-CONTAINING PROTEIN-RELATED"/>
    <property type="match status" value="1"/>
</dbReference>
<dbReference type="InterPro" id="IPR050249">
    <property type="entry name" value="Pseudomonas-type_ThrB"/>
</dbReference>
<sequence>MDFNTILSHFVITGEVQEVKPLGNGLINDTYLVKTVSDNDPDYVLQRINNDIFKDVDLLQHNVEVVTNHIRKKLIEKSEKDLDRKVLSFVQTTDGKTYYCDEQGKYWRISVFIKGATSREAVNEESAYYAGLAFGEFENYLVDVPETLGETIPDFHNMEFRMKQLNDAIEANPKQRLAEVQDLVDYIYSKADEMCKAEQLYRKGILPKRVCHCDTKVNNMLFDEEGNILCVIDLDTVMPSYVFSDYGDFLRTGANFVAEDDPDLSKVGFNEPIFQAFTKGYLESAGNFLTDVEISNLSYAVSLFPFMQCVRFLTDYINGDVYFKTKYENHNLVRALNQRALYDSVLEHKASMDDFINKHRKH</sequence>
<name>A0ABS6YDG5_9BACT</name>
<proteinExistence type="predicted"/>
<reference evidence="2 3" key="1">
    <citation type="submission" date="2021-07" db="EMBL/GenBank/DDBJ databases">
        <title>Genomic diversity and antimicrobial resistance of Prevotella spp. isolated from chronic lung disease airways.</title>
        <authorList>
            <person name="Webb K.A."/>
            <person name="Olagoke O.S."/>
            <person name="Baird T."/>
            <person name="Neill J."/>
            <person name="Pham A."/>
            <person name="Wells T.J."/>
            <person name="Ramsay K.A."/>
            <person name="Bell S.C."/>
            <person name="Sarovich D.S."/>
            <person name="Price E.P."/>
        </authorList>
    </citation>
    <scope>NUCLEOTIDE SEQUENCE [LARGE SCALE GENOMIC DNA]</scope>
    <source>
        <strain evidence="2 3">SCHI0011.S.12</strain>
    </source>
</reference>
<dbReference type="RefSeq" id="WP_219481115.1">
    <property type="nucleotide sequence ID" value="NZ_JAHXCT010000003.1"/>
</dbReference>
<evidence type="ECO:0000313" key="2">
    <source>
        <dbReference type="EMBL" id="MBW4769297.1"/>
    </source>
</evidence>